<dbReference type="Pfam" id="PF01393">
    <property type="entry name" value="Chromo_shadow"/>
    <property type="match status" value="1"/>
</dbReference>
<accession>A0A6G1SHP4</accession>
<dbReference type="SUPFAM" id="SSF54160">
    <property type="entry name" value="Chromo domain-like"/>
    <property type="match status" value="2"/>
</dbReference>
<dbReference type="AlphaFoldDB" id="A0A6G1SHP4"/>
<dbReference type="InterPro" id="IPR023779">
    <property type="entry name" value="Chromodomain_CS"/>
</dbReference>
<comment type="subcellular location">
    <subcellularLocation>
        <location evidence="1">Nucleus</location>
    </subcellularLocation>
</comment>
<dbReference type="InterPro" id="IPR008251">
    <property type="entry name" value="Chromo_shadow_dom"/>
</dbReference>
<evidence type="ECO:0000313" key="5">
    <source>
        <dbReference type="EMBL" id="MDE49492.1"/>
    </source>
</evidence>
<dbReference type="PANTHER" id="PTHR22812">
    <property type="entry name" value="CHROMOBOX PROTEIN"/>
    <property type="match status" value="1"/>
</dbReference>
<dbReference type="PRINTS" id="PR00504">
    <property type="entry name" value="CHROMODOMAIN"/>
</dbReference>
<organism evidence="5">
    <name type="scientific">Aceria tosichella</name>
    <name type="common">wheat curl mite</name>
    <dbReference type="NCBI Taxonomy" id="561515"/>
    <lineage>
        <taxon>Eukaryota</taxon>
        <taxon>Metazoa</taxon>
        <taxon>Ecdysozoa</taxon>
        <taxon>Arthropoda</taxon>
        <taxon>Chelicerata</taxon>
        <taxon>Arachnida</taxon>
        <taxon>Acari</taxon>
        <taxon>Acariformes</taxon>
        <taxon>Trombidiformes</taxon>
        <taxon>Prostigmata</taxon>
        <taxon>Eupodina</taxon>
        <taxon>Eriophyoidea</taxon>
        <taxon>Eriophyidae</taxon>
        <taxon>Eriophyinae</taxon>
        <taxon>Aceriini</taxon>
        <taxon>Aceria</taxon>
    </lineage>
</organism>
<feature type="compositionally biased region" description="Low complexity" evidence="3">
    <location>
        <begin position="115"/>
        <end position="124"/>
    </location>
</feature>
<dbReference type="GO" id="GO:0005634">
    <property type="term" value="C:nucleus"/>
    <property type="evidence" value="ECO:0007669"/>
    <property type="project" value="UniProtKB-SubCell"/>
</dbReference>
<feature type="compositionally biased region" description="Basic and acidic residues" evidence="3">
    <location>
        <begin position="43"/>
        <end position="55"/>
    </location>
</feature>
<feature type="domain" description="Chromo" evidence="4">
    <location>
        <begin position="138"/>
        <end position="198"/>
    </location>
</feature>
<dbReference type="PROSITE" id="PS50013">
    <property type="entry name" value="CHROMO_2"/>
    <property type="match status" value="1"/>
</dbReference>
<evidence type="ECO:0000256" key="1">
    <source>
        <dbReference type="ARBA" id="ARBA00004123"/>
    </source>
</evidence>
<feature type="region of interest" description="Disordered" evidence="3">
    <location>
        <begin position="20"/>
        <end position="136"/>
    </location>
</feature>
<dbReference type="InterPro" id="IPR051219">
    <property type="entry name" value="Heterochromatin_chromo-domain"/>
</dbReference>
<evidence type="ECO:0000256" key="2">
    <source>
        <dbReference type="ARBA" id="ARBA00023242"/>
    </source>
</evidence>
<name>A0A6G1SHP4_9ACAR</name>
<dbReference type="GO" id="GO:0000792">
    <property type="term" value="C:heterochromatin"/>
    <property type="evidence" value="ECO:0007669"/>
    <property type="project" value="UniProtKB-ARBA"/>
</dbReference>
<protein>
    <submittedName>
        <fullName evidence="5">Heterochromatin protein 1</fullName>
    </submittedName>
</protein>
<feature type="region of interest" description="Disordered" evidence="3">
    <location>
        <begin position="194"/>
        <end position="227"/>
    </location>
</feature>
<dbReference type="PROSITE" id="PS00598">
    <property type="entry name" value="CHROMO_1"/>
    <property type="match status" value="1"/>
</dbReference>
<reference evidence="5" key="1">
    <citation type="submission" date="2018-10" db="EMBL/GenBank/DDBJ databases">
        <title>Transcriptome assembly of Aceria tosichella (Wheat curl mite) Type 2.</title>
        <authorList>
            <person name="Scully E.D."/>
            <person name="Geib S.M."/>
            <person name="Palmer N.A."/>
            <person name="Gupta A.K."/>
            <person name="Sarath G."/>
            <person name="Tatineni S."/>
        </authorList>
    </citation>
    <scope>NUCLEOTIDE SEQUENCE</scope>
    <source>
        <strain evidence="5">LincolnNE</strain>
    </source>
</reference>
<dbReference type="InterPro" id="IPR023780">
    <property type="entry name" value="Chromo_domain"/>
</dbReference>
<evidence type="ECO:0000256" key="3">
    <source>
        <dbReference type="SAM" id="MobiDB-lite"/>
    </source>
</evidence>
<keyword evidence="2" id="KW-0539">Nucleus</keyword>
<dbReference type="Pfam" id="PF00385">
    <property type="entry name" value="Chromo"/>
    <property type="match status" value="1"/>
</dbReference>
<sequence>MSDEDLSVVGEVLERVITKTVSQEGNKEEGEEDEAEVVGVEGGGHDREEQREGFKTDTNSPVTPLSLDYGDDDERPDGFLEGHQNNIANGNHDDKATSNDEDVLMAEVNGRYENGGDTAVGVDVGNDDDDDINGPPEYVVEKIVEKRMGADGSVKYQVKWKNYPSSSNTWEPVENLADCDKVMQQFEIRSAEKLAERHTSEEDEQIQTGHPEKTTATKRKQKSPPKEYEVNDVMGLTMVGDEKYFLVSLSNSTQKTFIRASLANRIVPQKVIDFYIKSMRWKSTTS</sequence>
<dbReference type="Gene3D" id="2.40.50.40">
    <property type="match status" value="2"/>
</dbReference>
<dbReference type="InterPro" id="IPR000953">
    <property type="entry name" value="Chromo/chromo_shadow_dom"/>
</dbReference>
<dbReference type="SMART" id="SM00298">
    <property type="entry name" value="CHROMO"/>
    <property type="match status" value="1"/>
</dbReference>
<dbReference type="InterPro" id="IPR017984">
    <property type="entry name" value="Chromo_dom_subgr"/>
</dbReference>
<dbReference type="CDD" id="cd00034">
    <property type="entry name" value="CSD"/>
    <property type="match status" value="1"/>
</dbReference>
<gene>
    <name evidence="5" type="ORF">g.11914</name>
</gene>
<dbReference type="CDD" id="cd00024">
    <property type="entry name" value="CD_CSD"/>
    <property type="match status" value="1"/>
</dbReference>
<evidence type="ECO:0000259" key="4">
    <source>
        <dbReference type="PROSITE" id="PS50013"/>
    </source>
</evidence>
<dbReference type="EMBL" id="GGYP01004721">
    <property type="protein sequence ID" value="MDE49492.1"/>
    <property type="molecule type" value="Transcribed_RNA"/>
</dbReference>
<dbReference type="InterPro" id="IPR016197">
    <property type="entry name" value="Chromo-like_dom_sf"/>
</dbReference>
<proteinExistence type="predicted"/>